<dbReference type="EMBL" id="CAJOBH010004272">
    <property type="protein sequence ID" value="CAF3984009.1"/>
    <property type="molecule type" value="Genomic_DNA"/>
</dbReference>
<protein>
    <submittedName>
        <fullName evidence="7">Uncharacterized protein</fullName>
    </submittedName>
</protein>
<dbReference type="PANTHER" id="PTHR24369">
    <property type="entry name" value="ANTIGEN BSP, PUTATIVE-RELATED"/>
    <property type="match status" value="1"/>
</dbReference>
<keyword evidence="4" id="KW-0472">Membrane</keyword>
<feature type="transmembrane region" description="Helical" evidence="4">
    <location>
        <begin position="529"/>
        <end position="554"/>
    </location>
</feature>
<keyword evidence="2 5" id="KW-0732">Signal</keyword>
<evidence type="ECO:0000256" key="2">
    <source>
        <dbReference type="ARBA" id="ARBA00022729"/>
    </source>
</evidence>
<evidence type="ECO:0000256" key="1">
    <source>
        <dbReference type="ARBA" id="ARBA00022614"/>
    </source>
</evidence>
<evidence type="ECO:0000256" key="4">
    <source>
        <dbReference type="SAM" id="Phobius"/>
    </source>
</evidence>
<dbReference type="AlphaFoldDB" id="A0A816AHC1"/>
<comment type="caution">
    <text evidence="7">The sequence shown here is derived from an EMBL/GenBank/DDBJ whole genome shotgun (WGS) entry which is preliminary data.</text>
</comment>
<dbReference type="PANTHER" id="PTHR24369:SF210">
    <property type="entry name" value="CHAOPTIN-RELATED"/>
    <property type="match status" value="1"/>
</dbReference>
<evidence type="ECO:0000313" key="8">
    <source>
        <dbReference type="EMBL" id="CAF3984009.1"/>
    </source>
</evidence>
<keyword evidence="3" id="KW-0677">Repeat</keyword>
<dbReference type="Proteomes" id="UP000663855">
    <property type="component" value="Unassembled WGS sequence"/>
</dbReference>
<dbReference type="InterPro" id="IPR050541">
    <property type="entry name" value="LRR_TM_domain-containing"/>
</dbReference>
<gene>
    <name evidence="8" type="ORF">BYL167_LOCUS12771</name>
    <name evidence="7" type="ORF">CJN711_LOCUS34587</name>
    <name evidence="6" type="ORF">KQP761_LOCUS5378</name>
</gene>
<keyword evidence="4" id="KW-0812">Transmembrane</keyword>
<evidence type="ECO:0000313" key="9">
    <source>
        <dbReference type="Proteomes" id="UP000663855"/>
    </source>
</evidence>
<feature type="signal peptide" evidence="5">
    <location>
        <begin position="1"/>
        <end position="17"/>
    </location>
</feature>
<dbReference type="InterPro" id="IPR032675">
    <property type="entry name" value="LRR_dom_sf"/>
</dbReference>
<dbReference type="OrthoDB" id="2013775at2759"/>
<evidence type="ECO:0000313" key="6">
    <source>
        <dbReference type="EMBL" id="CAF1313596.1"/>
    </source>
</evidence>
<evidence type="ECO:0000256" key="5">
    <source>
        <dbReference type="SAM" id="SignalP"/>
    </source>
</evidence>
<reference evidence="7" key="1">
    <citation type="submission" date="2021-02" db="EMBL/GenBank/DDBJ databases">
        <authorList>
            <person name="Nowell W R."/>
        </authorList>
    </citation>
    <scope>NUCLEOTIDE SEQUENCE</scope>
</reference>
<dbReference type="Proteomes" id="UP000681967">
    <property type="component" value="Unassembled WGS sequence"/>
</dbReference>
<dbReference type="SUPFAM" id="SSF52058">
    <property type="entry name" value="L domain-like"/>
    <property type="match status" value="1"/>
</dbReference>
<dbReference type="PROSITE" id="PS51450">
    <property type="entry name" value="LRR"/>
    <property type="match status" value="1"/>
</dbReference>
<accession>A0A816AHC1</accession>
<dbReference type="GO" id="GO:0005886">
    <property type="term" value="C:plasma membrane"/>
    <property type="evidence" value="ECO:0007669"/>
    <property type="project" value="TreeGrafter"/>
</dbReference>
<dbReference type="Proteomes" id="UP000663834">
    <property type="component" value="Unassembled WGS sequence"/>
</dbReference>
<dbReference type="Gene3D" id="3.80.10.10">
    <property type="entry name" value="Ribonuclease Inhibitor"/>
    <property type="match status" value="2"/>
</dbReference>
<evidence type="ECO:0000256" key="3">
    <source>
        <dbReference type="ARBA" id="ARBA00022737"/>
    </source>
</evidence>
<dbReference type="EMBL" id="CAJNOV010016788">
    <property type="protein sequence ID" value="CAF1595964.1"/>
    <property type="molecule type" value="Genomic_DNA"/>
</dbReference>
<name>A0A816AHC1_9BILA</name>
<keyword evidence="4" id="KW-1133">Transmembrane helix</keyword>
<keyword evidence="1" id="KW-0433">Leucine-rich repeat</keyword>
<dbReference type="InterPro" id="IPR001611">
    <property type="entry name" value="Leu-rich_rpt"/>
</dbReference>
<evidence type="ECO:0000313" key="7">
    <source>
        <dbReference type="EMBL" id="CAF1595964.1"/>
    </source>
</evidence>
<proteinExistence type="predicted"/>
<dbReference type="EMBL" id="CAJNOW010001335">
    <property type="protein sequence ID" value="CAF1313596.1"/>
    <property type="molecule type" value="Genomic_DNA"/>
</dbReference>
<organism evidence="7 9">
    <name type="scientific">Rotaria magnacalcarata</name>
    <dbReference type="NCBI Taxonomy" id="392030"/>
    <lineage>
        <taxon>Eukaryota</taxon>
        <taxon>Metazoa</taxon>
        <taxon>Spiralia</taxon>
        <taxon>Gnathifera</taxon>
        <taxon>Rotifera</taxon>
        <taxon>Eurotatoria</taxon>
        <taxon>Bdelloidea</taxon>
        <taxon>Philodinida</taxon>
        <taxon>Philodinidae</taxon>
        <taxon>Rotaria</taxon>
    </lineage>
</organism>
<sequence length="701" mass="82387">MMFRFLYCVLFISSIKTCPLKTVDIQSGCYCGIEIDGSNYINCQPYSIEKIPEFTRSYIHDKLNLSNNYIEYLTNTSFHQLKVQRIYLEKNPIKFIDKEAFNTNILHYLEELYIDSKGNGSLEFLCYGTWKKLRILKLSRFNFNQYQHCFDRLNRLEKLIIQHSQIDIIPYHIYQLPFLYELSLVNNDIEYFNFDDQYLSYSSSIRILNLTLNQLQTVPNDLNIRLPHLITLDLSNNLIESLPSINEITKLHINLSFNLINYFEVNHNLHFIDLSFNPICTMEQTTDVSNIVMNHLIYLHCDCRLAFFLKKNLIDLSEYVGDSQPFGNQTMCASPQMFKGQYLKDLTYEQLITTCSSELPANCKEVTNFEEIQQYVRNLIETIETNVIETEEKVDTSTQIIGTTEKLDEEKNSISSFKLTSFNAYYENNDLLIFWNFDASLLSNYFLKTKFQIIIEQEFPSKIEIIRETNYISPYLKQYIISNLSPNKIYHVCLIITRLSYGTDKYCRETKTTTNSTLIQTLVINRSTVLGFLIGTLLTICFLVVLAFICHLYYQRKHCNPIFRQQQKQKSFMYIDRDDNDGTYSYSLVSPPSLRYHTLRKNRYRTYLKPASSWYYHNSRQLSRIRASPCCFLPYNDRTFSSSLTTNRITSLSSDYSNGIDKEPVTSTSLMSNTSLDERSQVVRSSTKHVYEEVDNHKLFR</sequence>
<feature type="chain" id="PRO_5036229542" evidence="5">
    <location>
        <begin position="18"/>
        <end position="701"/>
    </location>
</feature>